<dbReference type="Pfam" id="PF01330">
    <property type="entry name" value="RuvA_N"/>
    <property type="match status" value="1"/>
</dbReference>
<dbReference type="GO" id="GO:0006281">
    <property type="term" value="P:DNA repair"/>
    <property type="evidence" value="ECO:0007669"/>
    <property type="project" value="UniProtKB-UniRule"/>
</dbReference>
<dbReference type="EMBL" id="BJUA01000002">
    <property type="protein sequence ID" value="GEK16779.1"/>
    <property type="molecule type" value="Genomic_DNA"/>
</dbReference>
<dbReference type="GO" id="GO:0009379">
    <property type="term" value="C:Holliday junction helicase complex"/>
    <property type="evidence" value="ECO:0007669"/>
    <property type="project" value="InterPro"/>
</dbReference>
<dbReference type="InterPro" id="IPR000085">
    <property type="entry name" value="RuvA"/>
</dbReference>
<keyword evidence="8" id="KW-0378">Hydrolase</keyword>
<dbReference type="GO" id="GO:0009378">
    <property type="term" value="F:four-way junction helicase activity"/>
    <property type="evidence" value="ECO:0007669"/>
    <property type="project" value="InterPro"/>
</dbReference>
<comment type="subunit">
    <text evidence="6">Homotetramer. Forms an RuvA(8)-RuvB(12)-Holliday junction (HJ) complex. HJ DNA is sandwiched between 2 RuvA tetramers; dsDNA enters through RuvA and exits via RuvB. An RuvB hexamer assembles on each DNA strand where it exits the tetramer. Each RuvB hexamer is contacted by two RuvA subunits (via domain III) on 2 adjacent RuvB subunits; this complex drives branch migration. In the full resolvosome a probable DNA-RuvA(4)-RuvB(12)-RuvC(2) complex forms which resolves the HJ.</text>
</comment>
<sequence>MIASVRGTVLAVRLDSAVVEVGGVGMLVHATPATLAQLRHGQEAVLHTSLVVREDSLTLFGFADDDEREAFEVVQTVSGVGPRLALAMLAVHTPDGLRRAVADEDLKALERVPGIGRKGAQRIVLELKDRLGAPSPVAPAGGGGAPPEVAASDRRQQVVDALVGLGWNPRVADEAVANVLADTEGALAADDVPAVLRAALRGLGGARG</sequence>
<keyword evidence="4 6" id="KW-0233">DNA recombination</keyword>
<dbReference type="GO" id="GO:0005524">
    <property type="term" value="F:ATP binding"/>
    <property type="evidence" value="ECO:0007669"/>
    <property type="project" value="InterPro"/>
</dbReference>
<evidence type="ECO:0000256" key="5">
    <source>
        <dbReference type="ARBA" id="ARBA00023204"/>
    </source>
</evidence>
<organism evidence="8 9">
    <name type="scientific">Cellulomonas persica</name>
    <dbReference type="NCBI Taxonomy" id="76861"/>
    <lineage>
        <taxon>Bacteria</taxon>
        <taxon>Bacillati</taxon>
        <taxon>Actinomycetota</taxon>
        <taxon>Actinomycetes</taxon>
        <taxon>Micrococcales</taxon>
        <taxon>Cellulomonadaceae</taxon>
        <taxon>Cellulomonas</taxon>
    </lineage>
</organism>
<dbReference type="GO" id="GO:0048476">
    <property type="term" value="C:Holliday junction resolvase complex"/>
    <property type="evidence" value="ECO:0007669"/>
    <property type="project" value="UniProtKB-UniRule"/>
</dbReference>
<keyword evidence="1 6" id="KW-0963">Cytoplasm</keyword>
<keyword evidence="9" id="KW-1185">Reference proteome</keyword>
<dbReference type="CDD" id="cd14332">
    <property type="entry name" value="UBA_RuvA_C"/>
    <property type="match status" value="1"/>
</dbReference>
<dbReference type="GO" id="GO:0000400">
    <property type="term" value="F:four-way junction DNA binding"/>
    <property type="evidence" value="ECO:0007669"/>
    <property type="project" value="UniProtKB-UniRule"/>
</dbReference>
<comment type="function">
    <text evidence="6">The RuvA-RuvB-RuvC complex processes Holliday junction (HJ) DNA during genetic recombination and DNA repair, while the RuvA-RuvB complex plays an important role in the rescue of blocked DNA replication forks via replication fork reversal (RFR). RuvA specifically binds to HJ cruciform DNA, conferring on it an open structure. The RuvB hexamer acts as an ATP-dependent pump, pulling dsDNA into and through the RuvAB complex. HJ branch migration allows RuvC to scan DNA until it finds its consensus sequence, where it cleaves and resolves the cruciform DNA.</text>
</comment>
<dbReference type="AlphaFoldDB" id="A0A510UQD3"/>
<comment type="caution">
    <text evidence="8">The sequence shown here is derived from an EMBL/GenBank/DDBJ whole genome shotgun (WGS) entry which is preliminary data.</text>
</comment>
<feature type="region of interest" description="Domain III" evidence="6">
    <location>
        <begin position="150"/>
        <end position="208"/>
    </location>
</feature>
<evidence type="ECO:0000256" key="6">
    <source>
        <dbReference type="HAMAP-Rule" id="MF_00031"/>
    </source>
</evidence>
<feature type="domain" description="Helix-hairpin-helix DNA-binding motif class 1" evidence="7">
    <location>
        <begin position="107"/>
        <end position="126"/>
    </location>
</feature>
<dbReference type="RefSeq" id="WP_146805074.1">
    <property type="nucleotide sequence ID" value="NZ_BJUA01000002.1"/>
</dbReference>
<dbReference type="NCBIfam" id="TIGR00084">
    <property type="entry name" value="ruvA"/>
    <property type="match status" value="1"/>
</dbReference>
<proteinExistence type="inferred from homology"/>
<comment type="subcellular location">
    <subcellularLocation>
        <location evidence="6">Cytoplasm</location>
    </subcellularLocation>
</comment>
<evidence type="ECO:0000313" key="8">
    <source>
        <dbReference type="EMBL" id="GEK16779.1"/>
    </source>
</evidence>
<comment type="similarity">
    <text evidence="6">Belongs to the RuvA family.</text>
</comment>
<dbReference type="Pfam" id="PF14520">
    <property type="entry name" value="HHH_5"/>
    <property type="match status" value="1"/>
</dbReference>
<evidence type="ECO:0000256" key="1">
    <source>
        <dbReference type="ARBA" id="ARBA00022490"/>
    </source>
</evidence>
<dbReference type="Proteomes" id="UP000321386">
    <property type="component" value="Unassembled WGS sequence"/>
</dbReference>
<dbReference type="GO" id="GO:0005737">
    <property type="term" value="C:cytoplasm"/>
    <property type="evidence" value="ECO:0007669"/>
    <property type="project" value="UniProtKB-SubCell"/>
</dbReference>
<dbReference type="InterPro" id="IPR036267">
    <property type="entry name" value="RuvA_C_sf"/>
</dbReference>
<dbReference type="SMART" id="SM00278">
    <property type="entry name" value="HhH1"/>
    <property type="match status" value="2"/>
</dbReference>
<dbReference type="SUPFAM" id="SSF50249">
    <property type="entry name" value="Nucleic acid-binding proteins"/>
    <property type="match status" value="1"/>
</dbReference>
<dbReference type="InterPro" id="IPR010994">
    <property type="entry name" value="RuvA_2-like"/>
</dbReference>
<dbReference type="InterPro" id="IPR003583">
    <property type="entry name" value="Hlx-hairpin-Hlx_DNA-bd_motif"/>
</dbReference>
<dbReference type="Gene3D" id="2.40.50.140">
    <property type="entry name" value="Nucleic acid-binding proteins"/>
    <property type="match status" value="1"/>
</dbReference>
<keyword evidence="3 6" id="KW-0238">DNA-binding</keyword>
<gene>
    <name evidence="6 8" type="primary">ruvA</name>
    <name evidence="8" type="ORF">CPE01_05120</name>
</gene>
<keyword evidence="8" id="KW-0347">Helicase</keyword>
<dbReference type="OrthoDB" id="5293449at2"/>
<dbReference type="Gene3D" id="1.10.8.10">
    <property type="entry name" value="DNA helicase RuvA subunit, C-terminal domain"/>
    <property type="match status" value="1"/>
</dbReference>
<keyword evidence="8" id="KW-0067">ATP-binding</keyword>
<dbReference type="InterPro" id="IPR013849">
    <property type="entry name" value="DNA_helicase_Holl-junc_RuvA_I"/>
</dbReference>
<comment type="domain">
    <text evidence="6">Has three domains with a flexible linker between the domains II and III and assumes an 'L' shape. Domain III is highly mobile and contacts RuvB.</text>
</comment>
<dbReference type="Pfam" id="PF07499">
    <property type="entry name" value="RuvA_C"/>
    <property type="match status" value="1"/>
</dbReference>
<evidence type="ECO:0000256" key="3">
    <source>
        <dbReference type="ARBA" id="ARBA00023125"/>
    </source>
</evidence>
<evidence type="ECO:0000256" key="2">
    <source>
        <dbReference type="ARBA" id="ARBA00022763"/>
    </source>
</evidence>
<dbReference type="GO" id="GO:0006310">
    <property type="term" value="P:DNA recombination"/>
    <property type="evidence" value="ECO:0007669"/>
    <property type="project" value="UniProtKB-UniRule"/>
</dbReference>
<evidence type="ECO:0000313" key="9">
    <source>
        <dbReference type="Proteomes" id="UP000321386"/>
    </source>
</evidence>
<dbReference type="InterPro" id="IPR012340">
    <property type="entry name" value="NA-bd_OB-fold"/>
</dbReference>
<dbReference type="HAMAP" id="MF_00031">
    <property type="entry name" value="DNA_HJ_migration_RuvA"/>
    <property type="match status" value="1"/>
</dbReference>
<evidence type="ECO:0000256" key="4">
    <source>
        <dbReference type="ARBA" id="ARBA00023172"/>
    </source>
</evidence>
<comment type="caution">
    <text evidence="6">Lacks conserved residue(s) required for the propagation of feature annotation.</text>
</comment>
<dbReference type="Gene3D" id="1.10.150.20">
    <property type="entry name" value="5' to 3' exonuclease, C-terminal subdomain"/>
    <property type="match status" value="1"/>
</dbReference>
<name>A0A510UQD3_9CELL</name>
<keyword evidence="8" id="KW-0547">Nucleotide-binding</keyword>
<keyword evidence="2 6" id="KW-0227">DNA damage</keyword>
<feature type="domain" description="Helix-hairpin-helix DNA-binding motif class 1" evidence="7">
    <location>
        <begin position="72"/>
        <end position="91"/>
    </location>
</feature>
<evidence type="ECO:0000259" key="7">
    <source>
        <dbReference type="SMART" id="SM00278"/>
    </source>
</evidence>
<protein>
    <recommendedName>
        <fullName evidence="6">Holliday junction branch migration complex subunit RuvA</fullName>
    </recommendedName>
</protein>
<dbReference type="SUPFAM" id="SSF47781">
    <property type="entry name" value="RuvA domain 2-like"/>
    <property type="match status" value="1"/>
</dbReference>
<keyword evidence="5 6" id="KW-0234">DNA repair</keyword>
<dbReference type="SUPFAM" id="SSF46929">
    <property type="entry name" value="DNA helicase RuvA subunit, C-terminal domain"/>
    <property type="match status" value="1"/>
</dbReference>
<accession>A0A510UQD3</accession>
<dbReference type="InterPro" id="IPR011114">
    <property type="entry name" value="RuvA_C"/>
</dbReference>
<reference evidence="8 9" key="1">
    <citation type="submission" date="2019-07" db="EMBL/GenBank/DDBJ databases">
        <title>Whole genome shotgun sequence of Cellulomonas persica NBRC 101101.</title>
        <authorList>
            <person name="Hosoyama A."/>
            <person name="Uohara A."/>
            <person name="Ohji S."/>
            <person name="Ichikawa N."/>
        </authorList>
    </citation>
    <scope>NUCLEOTIDE SEQUENCE [LARGE SCALE GENOMIC DNA]</scope>
    <source>
        <strain evidence="8 9">NBRC 101101</strain>
    </source>
</reference>